<reference evidence="2" key="2">
    <citation type="journal article" date="2015" name="Data Brief">
        <title>Shoot transcriptome of the giant reed, Arundo donax.</title>
        <authorList>
            <person name="Barrero R.A."/>
            <person name="Guerrero F.D."/>
            <person name="Moolhuijzen P."/>
            <person name="Goolsby J.A."/>
            <person name="Tidwell J."/>
            <person name="Bellgard S.E."/>
            <person name="Bellgard M.I."/>
        </authorList>
    </citation>
    <scope>NUCLEOTIDE SEQUENCE</scope>
    <source>
        <tissue evidence="2">Shoot tissue taken approximately 20 cm above the soil surface</tissue>
    </source>
</reference>
<sequence length="67" mass="7853">MKNMFGFASRKPTAVGNATKLIIKYILATHKLQSIVHMILHYLALFFFVLKKENINIFKSWILLDDR</sequence>
<feature type="transmembrane region" description="Helical" evidence="1">
    <location>
        <begin position="32"/>
        <end position="50"/>
    </location>
</feature>
<keyword evidence="1" id="KW-1133">Transmembrane helix</keyword>
<protein>
    <submittedName>
        <fullName evidence="2">Uncharacterized protein</fullName>
    </submittedName>
</protein>
<keyword evidence="1" id="KW-0812">Transmembrane</keyword>
<dbReference type="AlphaFoldDB" id="A0A0A9GJG4"/>
<name>A0A0A9GJG4_ARUDO</name>
<evidence type="ECO:0000256" key="1">
    <source>
        <dbReference type="SAM" id="Phobius"/>
    </source>
</evidence>
<reference evidence="2" key="1">
    <citation type="submission" date="2014-09" db="EMBL/GenBank/DDBJ databases">
        <authorList>
            <person name="Magalhaes I.L.F."/>
            <person name="Oliveira U."/>
            <person name="Santos F.R."/>
            <person name="Vidigal T.H.D.A."/>
            <person name="Brescovit A.D."/>
            <person name="Santos A.J."/>
        </authorList>
    </citation>
    <scope>NUCLEOTIDE SEQUENCE</scope>
    <source>
        <tissue evidence="2">Shoot tissue taken approximately 20 cm above the soil surface</tissue>
    </source>
</reference>
<dbReference type="EMBL" id="GBRH01175235">
    <property type="protein sequence ID" value="JAE22661.1"/>
    <property type="molecule type" value="Transcribed_RNA"/>
</dbReference>
<keyword evidence="1" id="KW-0472">Membrane</keyword>
<accession>A0A0A9GJG4</accession>
<evidence type="ECO:0000313" key="2">
    <source>
        <dbReference type="EMBL" id="JAE22661.1"/>
    </source>
</evidence>
<organism evidence="2">
    <name type="scientific">Arundo donax</name>
    <name type="common">Giant reed</name>
    <name type="synonym">Donax arundinaceus</name>
    <dbReference type="NCBI Taxonomy" id="35708"/>
    <lineage>
        <taxon>Eukaryota</taxon>
        <taxon>Viridiplantae</taxon>
        <taxon>Streptophyta</taxon>
        <taxon>Embryophyta</taxon>
        <taxon>Tracheophyta</taxon>
        <taxon>Spermatophyta</taxon>
        <taxon>Magnoliopsida</taxon>
        <taxon>Liliopsida</taxon>
        <taxon>Poales</taxon>
        <taxon>Poaceae</taxon>
        <taxon>PACMAD clade</taxon>
        <taxon>Arundinoideae</taxon>
        <taxon>Arundineae</taxon>
        <taxon>Arundo</taxon>
    </lineage>
</organism>
<proteinExistence type="predicted"/>